<name>A0ABV0MJB3_9TELE</name>
<keyword evidence="2" id="KW-1185">Reference proteome</keyword>
<gene>
    <name evidence="1" type="ORF">GOODEAATRI_020238</name>
</gene>
<protein>
    <submittedName>
        <fullName evidence="1">Uncharacterized protein</fullName>
    </submittedName>
</protein>
<reference evidence="1 2" key="1">
    <citation type="submission" date="2021-06" db="EMBL/GenBank/DDBJ databases">
        <authorList>
            <person name="Palmer J.M."/>
        </authorList>
    </citation>
    <scope>NUCLEOTIDE SEQUENCE [LARGE SCALE GENOMIC DNA]</scope>
    <source>
        <strain evidence="1 2">GA_2019</strain>
        <tissue evidence="1">Muscle</tissue>
    </source>
</reference>
<dbReference type="Proteomes" id="UP001476798">
    <property type="component" value="Unassembled WGS sequence"/>
</dbReference>
<dbReference type="EMBL" id="JAHRIO010001869">
    <property type="protein sequence ID" value="MEQ2159197.1"/>
    <property type="molecule type" value="Genomic_DNA"/>
</dbReference>
<accession>A0ABV0MJB3</accession>
<organism evidence="1 2">
    <name type="scientific">Goodea atripinnis</name>
    <dbReference type="NCBI Taxonomy" id="208336"/>
    <lineage>
        <taxon>Eukaryota</taxon>
        <taxon>Metazoa</taxon>
        <taxon>Chordata</taxon>
        <taxon>Craniata</taxon>
        <taxon>Vertebrata</taxon>
        <taxon>Euteleostomi</taxon>
        <taxon>Actinopterygii</taxon>
        <taxon>Neopterygii</taxon>
        <taxon>Teleostei</taxon>
        <taxon>Neoteleostei</taxon>
        <taxon>Acanthomorphata</taxon>
        <taxon>Ovalentaria</taxon>
        <taxon>Atherinomorphae</taxon>
        <taxon>Cyprinodontiformes</taxon>
        <taxon>Goodeidae</taxon>
        <taxon>Goodea</taxon>
    </lineage>
</organism>
<evidence type="ECO:0000313" key="2">
    <source>
        <dbReference type="Proteomes" id="UP001476798"/>
    </source>
</evidence>
<evidence type="ECO:0000313" key="1">
    <source>
        <dbReference type="EMBL" id="MEQ2159197.1"/>
    </source>
</evidence>
<comment type="caution">
    <text evidence="1">The sequence shown here is derived from an EMBL/GenBank/DDBJ whole genome shotgun (WGS) entry which is preliminary data.</text>
</comment>
<proteinExistence type="predicted"/>
<sequence>MALKADYQQLRRIAAPDRISCSRCSRTGKYQEPLIETRLTENRIHSTIFKPEDLLSNTLSAVNYRMGDAALPLKTDGGTDSVWHPGHKRSVPASHPPLGTRSGWSSSFPLSLFYLRPPISFACPNFCPFFLPNLLNPTRVF</sequence>